<evidence type="ECO:0000313" key="2">
    <source>
        <dbReference type="Proteomes" id="UP000265566"/>
    </source>
</evidence>
<protein>
    <submittedName>
        <fullName evidence="1">Uncharacterized protein</fullName>
    </submittedName>
</protein>
<dbReference type="Proteomes" id="UP000265566">
    <property type="component" value="Chromosome 8"/>
</dbReference>
<proteinExistence type="predicted"/>
<reference evidence="2" key="1">
    <citation type="journal article" date="2018" name="Nat. Plants">
        <title>Whole-genome landscape of Medicago truncatula symbiotic genes.</title>
        <authorList>
            <person name="Pecrix Y."/>
            <person name="Staton S.E."/>
            <person name="Sallet E."/>
            <person name="Lelandais-Briere C."/>
            <person name="Moreau S."/>
            <person name="Carrere S."/>
            <person name="Blein T."/>
            <person name="Jardinaud M.F."/>
            <person name="Latrasse D."/>
            <person name="Zouine M."/>
            <person name="Zahm M."/>
            <person name="Kreplak J."/>
            <person name="Mayjonade B."/>
            <person name="Satge C."/>
            <person name="Perez M."/>
            <person name="Cauet S."/>
            <person name="Marande W."/>
            <person name="Chantry-Darmon C."/>
            <person name="Lopez-Roques C."/>
            <person name="Bouchez O."/>
            <person name="Berard A."/>
            <person name="Debelle F."/>
            <person name="Munos S."/>
            <person name="Bendahmane A."/>
            <person name="Berges H."/>
            <person name="Niebel A."/>
            <person name="Buitink J."/>
            <person name="Frugier F."/>
            <person name="Benhamed M."/>
            <person name="Crespi M."/>
            <person name="Gouzy J."/>
            <person name="Gamas P."/>
        </authorList>
    </citation>
    <scope>NUCLEOTIDE SEQUENCE [LARGE SCALE GENOMIC DNA]</scope>
    <source>
        <strain evidence="2">cv. Jemalong A17</strain>
    </source>
</reference>
<dbReference type="AlphaFoldDB" id="A0A396GL00"/>
<name>A0A396GL00_MEDTR</name>
<organism evidence="1 2">
    <name type="scientific">Medicago truncatula</name>
    <name type="common">Barrel medic</name>
    <name type="synonym">Medicago tribuloides</name>
    <dbReference type="NCBI Taxonomy" id="3880"/>
    <lineage>
        <taxon>Eukaryota</taxon>
        <taxon>Viridiplantae</taxon>
        <taxon>Streptophyta</taxon>
        <taxon>Embryophyta</taxon>
        <taxon>Tracheophyta</taxon>
        <taxon>Spermatophyta</taxon>
        <taxon>Magnoliopsida</taxon>
        <taxon>eudicotyledons</taxon>
        <taxon>Gunneridae</taxon>
        <taxon>Pentapetalae</taxon>
        <taxon>rosids</taxon>
        <taxon>fabids</taxon>
        <taxon>Fabales</taxon>
        <taxon>Fabaceae</taxon>
        <taxon>Papilionoideae</taxon>
        <taxon>50 kb inversion clade</taxon>
        <taxon>NPAAA clade</taxon>
        <taxon>Hologalegina</taxon>
        <taxon>IRL clade</taxon>
        <taxon>Trifolieae</taxon>
        <taxon>Medicago</taxon>
    </lineage>
</organism>
<dbReference type="Gramene" id="rna45459">
    <property type="protein sequence ID" value="RHN39437.1"/>
    <property type="gene ID" value="gene45459"/>
</dbReference>
<evidence type="ECO:0000313" key="1">
    <source>
        <dbReference type="EMBL" id="RHN39437.1"/>
    </source>
</evidence>
<accession>A0A396GL00</accession>
<comment type="caution">
    <text evidence="1">The sequence shown here is derived from an EMBL/GenBank/DDBJ whole genome shotgun (WGS) entry which is preliminary data.</text>
</comment>
<gene>
    <name evidence="1" type="ORF">MtrunA17_Chr8g0343791</name>
</gene>
<sequence>MQMKSLTTLIANDTAVKEVPCLLVRSKSIGYLSLCRYEGLSCDVFPSLIWSWMSPTLNSLPRTSPFGNISLSLSSTDIHNNNLGFLSPMIRSLSKLRTVWVQCRSKVQLTQELLRILNQCDVNFDESETSHSSEISNLSLRSLLIGMGSCHIIIDTRGKSISQVLSLSSWLS</sequence>
<dbReference type="EMBL" id="PSQE01000008">
    <property type="protein sequence ID" value="RHN39437.1"/>
    <property type="molecule type" value="Genomic_DNA"/>
</dbReference>